<dbReference type="Pfam" id="PF08312">
    <property type="entry name" value="cwf21"/>
    <property type="match status" value="1"/>
</dbReference>
<feature type="domain" description="SURP motif" evidence="5">
    <location>
        <begin position="318"/>
        <end position="361"/>
    </location>
</feature>
<dbReference type="CDD" id="cd12223">
    <property type="entry name" value="RRM_SR140"/>
    <property type="match status" value="1"/>
</dbReference>
<dbReference type="SUPFAM" id="SSF52058">
    <property type="entry name" value="L domain-like"/>
    <property type="match status" value="1"/>
</dbReference>
<dbReference type="InterPro" id="IPR012677">
    <property type="entry name" value="Nucleotide-bd_a/b_plait_sf"/>
</dbReference>
<feature type="region of interest" description="Disordered" evidence="3">
    <location>
        <begin position="263"/>
        <end position="293"/>
    </location>
</feature>
<dbReference type="GO" id="GO:0006396">
    <property type="term" value="P:RNA processing"/>
    <property type="evidence" value="ECO:0007669"/>
    <property type="project" value="InterPro"/>
</dbReference>
<keyword evidence="1 2" id="KW-0694">RNA-binding</keyword>
<evidence type="ECO:0000313" key="8">
    <source>
        <dbReference type="Proteomes" id="UP000283509"/>
    </source>
</evidence>
<dbReference type="Gene3D" id="1.10.10.790">
    <property type="entry name" value="Surp module"/>
    <property type="match status" value="1"/>
</dbReference>
<dbReference type="PROSITE" id="PS51391">
    <property type="entry name" value="CID"/>
    <property type="match status" value="1"/>
</dbReference>
<dbReference type="Gene3D" id="3.30.70.330">
    <property type="match status" value="1"/>
</dbReference>
<dbReference type="PANTHER" id="PTHR23140:SF0">
    <property type="entry name" value="U2 SNRNP-ASSOCIATED SURP MOTIF-CONTAINING PROTEIN"/>
    <property type="match status" value="1"/>
</dbReference>
<feature type="region of interest" description="Disordered" evidence="3">
    <location>
        <begin position="676"/>
        <end position="763"/>
    </location>
</feature>
<evidence type="ECO:0000256" key="3">
    <source>
        <dbReference type="SAM" id="MobiDB-lite"/>
    </source>
</evidence>
<dbReference type="Pfam" id="PF00076">
    <property type="entry name" value="RRM_1"/>
    <property type="match status" value="1"/>
</dbReference>
<dbReference type="InterPro" id="IPR032675">
    <property type="entry name" value="LRR_dom_sf"/>
</dbReference>
<accession>A0A3R7PTF3</accession>
<dbReference type="STRING" id="6689.A0A3R7PTF3"/>
<dbReference type="GO" id="GO:0005634">
    <property type="term" value="C:nucleus"/>
    <property type="evidence" value="ECO:0007669"/>
    <property type="project" value="TreeGrafter"/>
</dbReference>
<feature type="compositionally biased region" description="Basic and acidic residues" evidence="3">
    <location>
        <begin position="124"/>
        <end position="135"/>
    </location>
</feature>
<reference evidence="7 8" key="2">
    <citation type="submission" date="2019-01" db="EMBL/GenBank/DDBJ databases">
        <title>The decoding of complex shrimp genome reveals the adaptation for benthos swimmer, frequently molting mechanism and breeding impact on genome.</title>
        <authorList>
            <person name="Sun Y."/>
            <person name="Gao Y."/>
            <person name="Yu Y."/>
        </authorList>
    </citation>
    <scope>NUCLEOTIDE SEQUENCE [LARGE SCALE GENOMIC DNA]</scope>
    <source>
        <tissue evidence="7">Muscle</tissue>
    </source>
</reference>
<dbReference type="PANTHER" id="PTHR23140">
    <property type="entry name" value="RNA PROCESSING PROTEIN LD23810P"/>
    <property type="match status" value="1"/>
</dbReference>
<dbReference type="InterPro" id="IPR001611">
    <property type="entry name" value="Leu-rich_rpt"/>
</dbReference>
<dbReference type="PROSITE" id="PS50102">
    <property type="entry name" value="RRM"/>
    <property type="match status" value="1"/>
</dbReference>
<dbReference type="InterPro" id="IPR006569">
    <property type="entry name" value="CID_dom"/>
</dbReference>
<dbReference type="PROSITE" id="PS50128">
    <property type="entry name" value="SURP"/>
    <property type="match status" value="1"/>
</dbReference>
<reference evidence="7 8" key="1">
    <citation type="submission" date="2018-04" db="EMBL/GenBank/DDBJ databases">
        <authorList>
            <person name="Zhang X."/>
            <person name="Yuan J."/>
            <person name="Li F."/>
            <person name="Xiang J."/>
        </authorList>
    </citation>
    <scope>NUCLEOTIDE SEQUENCE [LARGE SCALE GENOMIC DNA]</scope>
    <source>
        <tissue evidence="7">Muscle</tissue>
    </source>
</reference>
<dbReference type="EMBL" id="QCYY01000882">
    <property type="protein sequence ID" value="ROT82130.1"/>
    <property type="molecule type" value="Genomic_DNA"/>
</dbReference>
<evidence type="ECO:0000259" key="4">
    <source>
        <dbReference type="PROSITE" id="PS50102"/>
    </source>
</evidence>
<dbReference type="InterPro" id="IPR051485">
    <property type="entry name" value="SR-CTD_assoc_factor"/>
</dbReference>
<feature type="compositionally biased region" description="Basic residues" evidence="3">
    <location>
        <begin position="840"/>
        <end position="878"/>
    </location>
</feature>
<feature type="domain" description="CID" evidence="6">
    <location>
        <begin position="423"/>
        <end position="568"/>
    </location>
</feature>
<dbReference type="SUPFAM" id="SSF54928">
    <property type="entry name" value="RNA-binding domain, RBD"/>
    <property type="match status" value="1"/>
</dbReference>
<dbReference type="SMART" id="SM00648">
    <property type="entry name" value="SWAP"/>
    <property type="match status" value="1"/>
</dbReference>
<keyword evidence="8" id="KW-1185">Reference proteome</keyword>
<dbReference type="InterPro" id="IPR035009">
    <property type="entry name" value="SR140_RRM"/>
</dbReference>
<feature type="domain" description="RRM" evidence="4">
    <location>
        <begin position="158"/>
        <end position="239"/>
    </location>
</feature>
<dbReference type="Pfam" id="PF13855">
    <property type="entry name" value="LRR_8"/>
    <property type="match status" value="1"/>
</dbReference>
<dbReference type="InterPro" id="IPR000061">
    <property type="entry name" value="Surp"/>
</dbReference>
<evidence type="ECO:0000256" key="2">
    <source>
        <dbReference type="PROSITE-ProRule" id="PRU00176"/>
    </source>
</evidence>
<dbReference type="OrthoDB" id="377209at2759"/>
<dbReference type="SMART" id="SM00582">
    <property type="entry name" value="RPR"/>
    <property type="match status" value="1"/>
</dbReference>
<dbReference type="Gene3D" id="3.80.10.10">
    <property type="entry name" value="Ribonuclease Inhibitor"/>
    <property type="match status" value="1"/>
</dbReference>
<feature type="compositionally biased region" description="Basic and acidic residues" evidence="3">
    <location>
        <begin position="753"/>
        <end position="763"/>
    </location>
</feature>
<dbReference type="InterPro" id="IPR000504">
    <property type="entry name" value="RRM_dom"/>
</dbReference>
<sequence length="1145" mass="130753">MVAFQAYEEFVATFEETPVQKGKIWVKAGTFDAGSRKEDTKEKGKIYKPTSKLAELAEKFSSAEKAAQYLSTNKVERDKPERPGKKKEKEKKKSNLELFKEELKMIQEERAERHRIKNMYQTRESGKSSRFEAPEPKIPGFLDDPKIGSFDPGDPTTTNLYLGNLSPKITEQRLMELFGRYGPLASIKIMWPRTDDERNRGRNCGFVAFMNRKDGERALSALNGKDIDGFEMKLGWGKAVPIPLHPIYIPPALVELTLPPPPSGLPFNAQPDKRDRDKVPPVGTSLPTEGSEKEDMDKILQRAVVKVVIPTERSLLQLIHRTIEFIVREGPMFEAMIMNREINNPEFRFLFENQSPAHVYYRWKLFSMLQGDSPNRWSTKPFRMFKGGSIWKPPPLNPFLQGMPEELIQMEEEEEDKNKKGSLSNAQRGRLESMIRQLVPEREKIGEAMVWCIEHADAAEEICQCITEALTNTETALPKKIARLYLVSDILHNCSVKVSNASFYRKGFQAKLAEIFEGLHVSYNLVESRLRAEQVKQRIMQCCRAWEEWAIYPHEFLIHLQNIFLGLVKREPESEMEEEMLKCVMNDAPMNPDDVDGIPIDDVDGIPIKEEDKEDLDGVPIANTPLIKSAAIMDDDVDGIPFKETPISDNGPAPGFVSSKWERVSPKRVEAQAVTTSKWEMVEANQSEDEEANGSDNTPVYDRSGTHTQLSQNSHDEDDLDGIPLVYDDYKRKKRDSSEDDSQSQDNTSDYSEDSRGFDRLQGDVSEERRAKLREVEIRVLQYQDELEQGIRSVKQGYSIHRQVAHYRHKMMRKIEREDGSERRHHRHRSRSSSPEERRPTKRSRSPHKSRHRTHSRSPSSRRHRSRSPRKRTSHSRSPRNPDKLKGPPDDKPGLSQPRGHPSLRVHLRRLQTRTTAPVLVGSMEDAASPSVPGQRARQAVPSSHYLITYHIPERSFSDFTFQASTSGRRPGGVLHTFRNPLAHFLLRTPRWLPNLKTFGASECDIPEIYPGVFDHQVSLRNVYLQENRLTTIPSGAFRTTGNTIFHIVLDDNLIVEVAEGAFPDMKEHTSIYLYNNRIRLLDEAVWRPLLENDVTVWLSGNPLTCGCDAAWAVLNSSLLQQLPNAHCESGVDLAELDPGIFESC</sequence>
<dbReference type="SUPFAM" id="SSF109905">
    <property type="entry name" value="Surp module (SWAP domain)"/>
    <property type="match status" value="1"/>
</dbReference>
<dbReference type="GO" id="GO:0003723">
    <property type="term" value="F:RNA binding"/>
    <property type="evidence" value="ECO:0007669"/>
    <property type="project" value="UniProtKB-UniRule"/>
</dbReference>
<dbReference type="Pfam" id="PF04818">
    <property type="entry name" value="CID"/>
    <property type="match status" value="1"/>
</dbReference>
<name>A0A3R7PTF3_PENVA</name>
<dbReference type="Proteomes" id="UP000283509">
    <property type="component" value="Unassembled WGS sequence"/>
</dbReference>
<gene>
    <name evidence="7" type="ORF">C7M84_024717</name>
</gene>
<comment type="caution">
    <text evidence="7">The sequence shown here is derived from an EMBL/GenBank/DDBJ whole genome shotgun (WGS) entry which is preliminary data.</text>
</comment>
<feature type="region of interest" description="Disordered" evidence="3">
    <location>
        <begin position="815"/>
        <end position="938"/>
    </location>
</feature>
<feature type="region of interest" description="Disordered" evidence="3">
    <location>
        <begin position="121"/>
        <end position="147"/>
    </location>
</feature>
<feature type="compositionally biased region" description="Basic residues" evidence="3">
    <location>
        <begin position="902"/>
        <end position="912"/>
    </location>
</feature>
<dbReference type="InterPro" id="IPR013170">
    <property type="entry name" value="mRNA_splic_Cwf21_dom"/>
</dbReference>
<dbReference type="Gene3D" id="6.10.140.420">
    <property type="match status" value="1"/>
</dbReference>
<dbReference type="SMART" id="SM00360">
    <property type="entry name" value="RRM"/>
    <property type="match status" value="1"/>
</dbReference>
<feature type="compositionally biased region" description="Basic and acidic residues" evidence="3">
    <location>
        <begin position="880"/>
        <end position="893"/>
    </location>
</feature>
<evidence type="ECO:0000313" key="7">
    <source>
        <dbReference type="EMBL" id="ROT82130.1"/>
    </source>
</evidence>
<dbReference type="InterPro" id="IPR035979">
    <property type="entry name" value="RBD_domain_sf"/>
</dbReference>
<dbReference type="CDD" id="cd21370">
    <property type="entry name" value="cwf21_SR140"/>
    <property type="match status" value="1"/>
</dbReference>
<dbReference type="FunFam" id="3.30.70.330:FF:000177">
    <property type="entry name" value="U2 snRNP-associated SURP motif-containing protein-like isoform X2"/>
    <property type="match status" value="1"/>
</dbReference>
<dbReference type="SUPFAM" id="SSF48464">
    <property type="entry name" value="ENTH/VHS domain"/>
    <property type="match status" value="1"/>
</dbReference>
<evidence type="ECO:0000256" key="1">
    <source>
        <dbReference type="ARBA" id="ARBA00022884"/>
    </source>
</evidence>
<dbReference type="Gene3D" id="1.25.40.90">
    <property type="match status" value="1"/>
</dbReference>
<dbReference type="Pfam" id="PF01805">
    <property type="entry name" value="Surp"/>
    <property type="match status" value="1"/>
</dbReference>
<feature type="region of interest" description="Disordered" evidence="3">
    <location>
        <begin position="68"/>
        <end position="93"/>
    </location>
</feature>
<dbReference type="InterPro" id="IPR047488">
    <property type="entry name" value="SR140_cwf21"/>
</dbReference>
<evidence type="ECO:0000259" key="5">
    <source>
        <dbReference type="PROSITE" id="PS50128"/>
    </source>
</evidence>
<dbReference type="AlphaFoldDB" id="A0A3R7PTF3"/>
<dbReference type="InterPro" id="IPR008942">
    <property type="entry name" value="ENTH_VHS"/>
</dbReference>
<evidence type="ECO:0000259" key="6">
    <source>
        <dbReference type="PROSITE" id="PS51391"/>
    </source>
</evidence>
<dbReference type="InterPro" id="IPR035967">
    <property type="entry name" value="SWAP/Surp_sf"/>
</dbReference>
<feature type="compositionally biased region" description="Basic and acidic residues" evidence="3">
    <location>
        <begin position="74"/>
        <end position="83"/>
    </location>
</feature>
<protein>
    <submittedName>
        <fullName evidence="7">U2 snRNP-associated SURP motif-containing protein</fullName>
    </submittedName>
</protein>
<dbReference type="SMART" id="SM01115">
    <property type="entry name" value="cwf21"/>
    <property type="match status" value="1"/>
</dbReference>
<proteinExistence type="predicted"/>
<organism evidence="7 8">
    <name type="scientific">Penaeus vannamei</name>
    <name type="common">Whiteleg shrimp</name>
    <name type="synonym">Litopenaeus vannamei</name>
    <dbReference type="NCBI Taxonomy" id="6689"/>
    <lineage>
        <taxon>Eukaryota</taxon>
        <taxon>Metazoa</taxon>
        <taxon>Ecdysozoa</taxon>
        <taxon>Arthropoda</taxon>
        <taxon>Crustacea</taxon>
        <taxon>Multicrustacea</taxon>
        <taxon>Malacostraca</taxon>
        <taxon>Eumalacostraca</taxon>
        <taxon>Eucarida</taxon>
        <taxon>Decapoda</taxon>
        <taxon>Dendrobranchiata</taxon>
        <taxon>Penaeoidea</taxon>
        <taxon>Penaeidae</taxon>
        <taxon>Penaeus</taxon>
    </lineage>
</organism>